<dbReference type="SUPFAM" id="SSF51569">
    <property type="entry name" value="Aldolase"/>
    <property type="match status" value="1"/>
</dbReference>
<dbReference type="Pfam" id="PF24621">
    <property type="entry name" value="DHQS_C"/>
    <property type="match status" value="1"/>
</dbReference>
<comment type="function">
    <text evidence="19">The AROM polypeptide catalyzes 5 consecutive enzymatic reactions in prechorismate polyaromatic amino acid biosynthesis.</text>
</comment>
<evidence type="ECO:0000256" key="19">
    <source>
        <dbReference type="HAMAP-Rule" id="MF_03143"/>
    </source>
</evidence>
<dbReference type="InterPro" id="IPR030960">
    <property type="entry name" value="DHQS/DOIS_N"/>
</dbReference>
<dbReference type="EC" id="2.7.1.71" evidence="19"/>
<evidence type="ECO:0000256" key="11">
    <source>
        <dbReference type="ARBA" id="ARBA00022833"/>
    </source>
</evidence>
<keyword evidence="16 19" id="KW-0456">Lyase</keyword>
<evidence type="ECO:0000256" key="13">
    <source>
        <dbReference type="ARBA" id="ARBA00022857"/>
    </source>
</evidence>
<comment type="similarity">
    <text evidence="19">In the 2nd section; belongs to the EPSP synthase family.</text>
</comment>
<evidence type="ECO:0000256" key="7">
    <source>
        <dbReference type="ARBA" id="ARBA00022679"/>
    </source>
</evidence>
<dbReference type="SUPFAM" id="SSF48350">
    <property type="entry name" value="GTPase activation domain, GAP"/>
    <property type="match status" value="1"/>
</dbReference>
<keyword evidence="5 19" id="KW-0963">Cytoplasm</keyword>
<keyword evidence="12 19" id="KW-0067">ATP-binding</keyword>
<dbReference type="InterPro" id="IPR031322">
    <property type="entry name" value="Shikimate/glucono_kinase"/>
</dbReference>
<organism evidence="21 22">
    <name type="scientific">Cladobotryum mycophilum</name>
    <dbReference type="NCBI Taxonomy" id="491253"/>
    <lineage>
        <taxon>Eukaryota</taxon>
        <taxon>Fungi</taxon>
        <taxon>Dikarya</taxon>
        <taxon>Ascomycota</taxon>
        <taxon>Pezizomycotina</taxon>
        <taxon>Sordariomycetes</taxon>
        <taxon>Hypocreomycetidae</taxon>
        <taxon>Hypocreales</taxon>
        <taxon>Hypocreaceae</taxon>
        <taxon>Cladobotryum</taxon>
    </lineage>
</organism>
<keyword evidence="6 19" id="KW-0028">Amino-acid biosynthesis</keyword>
<dbReference type="CDD" id="cd08195">
    <property type="entry name" value="DHQS"/>
    <property type="match status" value="1"/>
</dbReference>
<feature type="binding site" evidence="19">
    <location>
        <position position="2644"/>
    </location>
    <ligand>
        <name>7-phospho-2-dehydro-3-deoxy-D-arabino-heptonate</name>
        <dbReference type="ChEBI" id="CHEBI:58394"/>
    </ligand>
</feature>
<dbReference type="InterPro" id="IPR018508">
    <property type="entry name" value="3-dehydroquinate_DH_AS"/>
</dbReference>
<dbReference type="InterPro" id="IPR023152">
    <property type="entry name" value="RasGAP_CS"/>
</dbReference>
<evidence type="ECO:0000256" key="6">
    <source>
        <dbReference type="ARBA" id="ARBA00022605"/>
    </source>
</evidence>
<dbReference type="Pfam" id="PF00275">
    <property type="entry name" value="EPSP_synthase"/>
    <property type="match status" value="1"/>
</dbReference>
<dbReference type="EMBL" id="JAVFKD010000015">
    <property type="protein sequence ID" value="KAK5988736.1"/>
    <property type="molecule type" value="Genomic_DNA"/>
</dbReference>
<evidence type="ECO:0000256" key="3">
    <source>
        <dbReference type="ARBA" id="ARBA00009948"/>
    </source>
</evidence>
<dbReference type="Gene3D" id="1.20.1090.10">
    <property type="entry name" value="Dehydroquinate synthase-like - alpha domain"/>
    <property type="match status" value="1"/>
</dbReference>
<feature type="domain" description="Ras-GAP" evidence="20">
    <location>
        <begin position="1170"/>
        <end position="1353"/>
    </location>
</feature>
<evidence type="ECO:0000256" key="12">
    <source>
        <dbReference type="ARBA" id="ARBA00022840"/>
    </source>
</evidence>
<keyword evidence="13 19" id="KW-0521">NADP</keyword>
<evidence type="ECO:0000313" key="21">
    <source>
        <dbReference type="EMBL" id="KAK5988736.1"/>
    </source>
</evidence>
<dbReference type="Gene3D" id="3.20.20.70">
    <property type="entry name" value="Aldolase class I"/>
    <property type="match status" value="1"/>
</dbReference>
<dbReference type="Gene3D" id="2.30.29.30">
    <property type="entry name" value="Pleckstrin-homology domain (PH domain)/Phosphotyrosine-binding domain (PTB)"/>
    <property type="match status" value="1"/>
</dbReference>
<dbReference type="EC" id="4.2.3.4" evidence="19"/>
<comment type="caution">
    <text evidence="21">The sequence shown here is derived from an EMBL/GenBank/DDBJ whole genome shotgun (WGS) entry which is preliminary data.</text>
</comment>
<comment type="pathway">
    <text evidence="2 19">Metabolic intermediate biosynthesis; chorismate biosynthesis; chorismate from D-erythrose 4-phosphate and phosphoenolpyruvate: step 5/7.</text>
</comment>
<dbReference type="InterPro" id="IPR036291">
    <property type="entry name" value="NAD(P)-bd_dom_sf"/>
</dbReference>
<comment type="catalytic activity">
    <reaction evidence="18 19">
        <text>shikimate + ATP = 3-phosphoshikimate + ADP + H(+)</text>
        <dbReference type="Rhea" id="RHEA:13121"/>
        <dbReference type="ChEBI" id="CHEBI:15378"/>
        <dbReference type="ChEBI" id="CHEBI:30616"/>
        <dbReference type="ChEBI" id="CHEBI:36208"/>
        <dbReference type="ChEBI" id="CHEBI:145989"/>
        <dbReference type="ChEBI" id="CHEBI:456216"/>
        <dbReference type="EC" id="2.7.1.71"/>
    </reaction>
</comment>
<dbReference type="NCBIfam" id="TIGR01093">
    <property type="entry name" value="aroD"/>
    <property type="match status" value="1"/>
</dbReference>
<comment type="pathway">
    <text evidence="19">Metabolic intermediate biosynthesis; chorismate biosynthesis; chorismate from D-erythrose 4-phosphate and phosphoenolpyruvate: step 2/7.</text>
</comment>
<dbReference type="Gene3D" id="3.40.50.720">
    <property type="entry name" value="NAD(P)-binding Rossmann-like Domain"/>
    <property type="match status" value="1"/>
</dbReference>
<dbReference type="HAMAP" id="MF_00109">
    <property type="entry name" value="Shikimate_kinase"/>
    <property type="match status" value="1"/>
</dbReference>
<dbReference type="PROSITE" id="PS01128">
    <property type="entry name" value="SHIKIMATE_KINASE"/>
    <property type="match status" value="1"/>
</dbReference>
<dbReference type="Pfam" id="PF01761">
    <property type="entry name" value="DHQ_synthase"/>
    <property type="match status" value="1"/>
</dbReference>
<proteinExistence type="inferred from homology"/>
<feature type="active site" description="Proton acceptor; for 3-dehydroquinate synthase activity" evidence="19">
    <location>
        <position position="2754"/>
    </location>
</feature>
<evidence type="ECO:0000256" key="5">
    <source>
        <dbReference type="ARBA" id="ARBA00022490"/>
    </source>
</evidence>
<feature type="binding site" evidence="19">
    <location>
        <position position="2628"/>
    </location>
    <ligand>
        <name>7-phospho-2-dehydro-3-deoxy-D-arabino-heptonate</name>
        <dbReference type="ChEBI" id="CHEBI:58394"/>
    </ligand>
</feature>
<dbReference type="NCBIfam" id="TIGR01356">
    <property type="entry name" value="aroA"/>
    <property type="match status" value="1"/>
</dbReference>
<dbReference type="InterPro" id="IPR046346">
    <property type="entry name" value="Aminoacid_DH-like_N_sf"/>
</dbReference>
<dbReference type="HAMAP" id="MF_00210">
    <property type="entry name" value="EPSP_synth"/>
    <property type="match status" value="1"/>
</dbReference>
<dbReference type="Proteomes" id="UP001338125">
    <property type="component" value="Unassembled WGS sequence"/>
</dbReference>
<dbReference type="CDD" id="cd00464">
    <property type="entry name" value="SK"/>
    <property type="match status" value="1"/>
</dbReference>
<comment type="pathway">
    <text evidence="19">Metabolic intermediate biosynthesis; chorismate biosynthesis; chorismate from D-erythrose 4-phosphate and phosphoenolpyruvate: step 4/7.</text>
</comment>
<evidence type="ECO:0000256" key="14">
    <source>
        <dbReference type="ARBA" id="ARBA00023002"/>
    </source>
</evidence>
<keyword evidence="14 19" id="KW-0560">Oxidoreductase</keyword>
<gene>
    <name evidence="21" type="ORF">PT974_10225</name>
</gene>
<keyword evidence="9 19" id="KW-0547">Nucleotide-binding</keyword>
<dbReference type="EC" id="1.1.1.25" evidence="19"/>
<dbReference type="InterPro" id="IPR001986">
    <property type="entry name" value="Enolpyruvate_Tfrase_dom"/>
</dbReference>
<keyword evidence="22" id="KW-1185">Reference proteome</keyword>
<comment type="similarity">
    <text evidence="19">In the N-terminal section; belongs to the sugar phosphate cyclases superfamily. Dehydroquinate synthase family.</text>
</comment>
<feature type="binding site" evidence="19">
    <location>
        <position position="2634"/>
    </location>
    <ligand>
        <name>7-phospho-2-dehydro-3-deoxy-D-arabino-heptonate</name>
        <dbReference type="ChEBI" id="CHEBI:58394"/>
    </ligand>
</feature>
<accession>A0ABR0S9A0</accession>
<dbReference type="InterPro" id="IPR001251">
    <property type="entry name" value="CRAL-TRIO_dom"/>
</dbReference>
<evidence type="ECO:0000256" key="15">
    <source>
        <dbReference type="ARBA" id="ARBA00023141"/>
    </source>
</evidence>
<comment type="catalytic activity">
    <reaction evidence="19">
        <text>3-dehydroquinate = 3-dehydroshikimate + H2O</text>
        <dbReference type="Rhea" id="RHEA:21096"/>
        <dbReference type="ChEBI" id="CHEBI:15377"/>
        <dbReference type="ChEBI" id="CHEBI:16630"/>
        <dbReference type="ChEBI" id="CHEBI:32364"/>
        <dbReference type="EC" id="4.2.1.10"/>
    </reaction>
</comment>
<evidence type="ECO:0000259" key="20">
    <source>
        <dbReference type="PROSITE" id="PS50018"/>
    </source>
</evidence>
<feature type="binding site" evidence="19">
    <location>
        <begin position="2676"/>
        <end position="2679"/>
    </location>
    <ligand>
        <name>7-phospho-2-dehydro-3-deoxy-D-arabino-heptonate</name>
        <dbReference type="ChEBI" id="CHEBI:58394"/>
    </ligand>
</feature>
<dbReference type="EC" id="4.2.1.10" evidence="19"/>
<dbReference type="SUPFAM" id="SSF52540">
    <property type="entry name" value="P-loop containing nucleoside triphosphate hydrolases"/>
    <property type="match status" value="1"/>
</dbReference>
<keyword evidence="7 19" id="KW-0808">Transferase</keyword>
<feature type="active site" description="Schiff-base intermediate with substrate; for 3-dehydroquinate dehydratase activity" evidence="19">
    <location>
        <position position="3679"/>
    </location>
</feature>
<evidence type="ECO:0000313" key="22">
    <source>
        <dbReference type="Proteomes" id="UP001338125"/>
    </source>
</evidence>
<dbReference type="InterPro" id="IPR036865">
    <property type="entry name" value="CRAL-TRIO_dom_sf"/>
</dbReference>
<dbReference type="Gene3D" id="3.40.50.10860">
    <property type="entry name" value="Leucine Dehydrogenase, chain A, domain 1"/>
    <property type="match status" value="1"/>
</dbReference>
<name>A0ABR0S9A0_9HYPO</name>
<feature type="binding site" evidence="19">
    <location>
        <position position="2676"/>
    </location>
    <ligand>
        <name>Zn(2+)</name>
        <dbReference type="ChEBI" id="CHEBI:29105"/>
        <note>catalytic</note>
    </ligand>
</feature>
<feature type="binding site" evidence="19">
    <location>
        <position position="2729"/>
    </location>
    <ligand>
        <name>7-phospho-2-dehydro-3-deoxy-D-arabino-heptonate</name>
        <dbReference type="ChEBI" id="CHEBI:58394"/>
    </ligand>
</feature>
<feature type="binding site" evidence="19">
    <location>
        <position position="2750"/>
    </location>
    <ligand>
        <name>Zn(2+)</name>
        <dbReference type="ChEBI" id="CHEBI:29105"/>
        <note>catalytic</note>
    </ligand>
</feature>
<dbReference type="CDD" id="cd00502">
    <property type="entry name" value="DHQase_I"/>
    <property type="match status" value="1"/>
</dbReference>
<comment type="similarity">
    <text evidence="3">Belongs to the EPSP synthase family.</text>
</comment>
<reference evidence="21 22" key="1">
    <citation type="submission" date="2024-01" db="EMBL/GenBank/DDBJ databases">
        <title>Complete genome of Cladobotryum mycophilum ATHUM6906.</title>
        <authorList>
            <person name="Christinaki A.C."/>
            <person name="Myridakis A.I."/>
            <person name="Kouvelis V.N."/>
        </authorList>
    </citation>
    <scope>NUCLEOTIDE SEQUENCE [LARGE SCALE GENOMIC DNA]</scope>
    <source>
        <strain evidence="21 22">ATHUM6906</strain>
    </source>
</reference>
<comment type="catalytic activity">
    <reaction evidence="19">
        <text>shikimate + NADP(+) = 3-dehydroshikimate + NADPH + H(+)</text>
        <dbReference type="Rhea" id="RHEA:17737"/>
        <dbReference type="ChEBI" id="CHEBI:15378"/>
        <dbReference type="ChEBI" id="CHEBI:16630"/>
        <dbReference type="ChEBI" id="CHEBI:36208"/>
        <dbReference type="ChEBI" id="CHEBI:57783"/>
        <dbReference type="ChEBI" id="CHEBI:58349"/>
        <dbReference type="EC" id="1.1.1.25"/>
    </reaction>
</comment>
<comment type="catalytic activity">
    <reaction evidence="19">
        <text>7-phospho-2-dehydro-3-deoxy-D-arabino-heptonate = 3-dehydroquinate + phosphate</text>
        <dbReference type="Rhea" id="RHEA:21968"/>
        <dbReference type="ChEBI" id="CHEBI:32364"/>
        <dbReference type="ChEBI" id="CHEBI:43474"/>
        <dbReference type="ChEBI" id="CHEBI:58394"/>
        <dbReference type="EC" id="4.2.3.4"/>
    </reaction>
</comment>
<keyword evidence="15 19" id="KW-0057">Aromatic amino acid biosynthesis</keyword>
<dbReference type="InterPro" id="IPR056179">
    <property type="entry name" value="DHQS_C"/>
</dbReference>
<dbReference type="Pfam" id="PF01487">
    <property type="entry name" value="DHquinase_I"/>
    <property type="match status" value="1"/>
</dbReference>
<dbReference type="CDD" id="cd01556">
    <property type="entry name" value="EPSP_synthase"/>
    <property type="match status" value="1"/>
</dbReference>
<feature type="binding site" evidence="19">
    <location>
        <begin position="2621"/>
        <end position="2622"/>
    </location>
    <ligand>
        <name>NAD(+)</name>
        <dbReference type="ChEBI" id="CHEBI:57540"/>
    </ligand>
</feature>
<keyword evidence="8 19" id="KW-0479">Metal-binding</keyword>
<feature type="binding site" evidence="19">
    <location>
        <position position="2750"/>
    </location>
    <ligand>
        <name>7-phospho-2-dehydro-3-deoxy-D-arabino-heptonate</name>
        <dbReference type="ChEBI" id="CHEBI:58394"/>
    </ligand>
</feature>
<dbReference type="PRINTS" id="PR01100">
    <property type="entry name" value="SHIKIMTKNASE"/>
</dbReference>
<feature type="active site" description="Proton acceptor; for 3-dehydroquinate synthase activity" evidence="19">
    <location>
        <position position="2739"/>
    </location>
</feature>
<dbReference type="InterPro" id="IPR013785">
    <property type="entry name" value="Aldolase_TIM"/>
</dbReference>
<dbReference type="Pfam" id="PF00616">
    <property type="entry name" value="RasGAP"/>
    <property type="match status" value="1"/>
</dbReference>
<dbReference type="SUPFAM" id="SSF48371">
    <property type="entry name" value="ARM repeat"/>
    <property type="match status" value="2"/>
</dbReference>
<dbReference type="InterPro" id="IPR013792">
    <property type="entry name" value="RNA3'P_cycl/enolpyr_Trfase_a/b"/>
</dbReference>
<feature type="binding site" evidence="19">
    <location>
        <begin position="3346"/>
        <end position="3353"/>
    </location>
    <ligand>
        <name>ATP</name>
        <dbReference type="ChEBI" id="CHEBI:30616"/>
    </ligand>
</feature>
<dbReference type="InterPro" id="IPR023000">
    <property type="entry name" value="Shikimate_kinase_CS"/>
</dbReference>
<dbReference type="PROSITE" id="PS50018">
    <property type="entry name" value="RAS_GTPASE_ACTIV_2"/>
    <property type="match status" value="1"/>
</dbReference>
<dbReference type="Pfam" id="PF21877">
    <property type="entry name" value="PH_NF1"/>
    <property type="match status" value="1"/>
</dbReference>
<evidence type="ECO:0000256" key="1">
    <source>
        <dbReference type="ARBA" id="ARBA00004811"/>
    </source>
</evidence>
<feature type="binding site" evidence="19">
    <location>
        <position position="2835"/>
    </location>
    <ligand>
        <name>7-phospho-2-dehydro-3-deoxy-D-arabino-heptonate</name>
        <dbReference type="ChEBI" id="CHEBI:58394"/>
    </ligand>
</feature>
<dbReference type="Gene3D" id="3.65.10.10">
    <property type="entry name" value="Enolpyruvate transferase domain"/>
    <property type="match status" value="2"/>
</dbReference>
<feature type="region of interest" description="Shikimate dehydrogenase" evidence="19">
    <location>
        <begin position="3761"/>
        <end position="4010"/>
    </location>
</feature>
<dbReference type="InterPro" id="IPR016024">
    <property type="entry name" value="ARM-type_fold"/>
</dbReference>
<comment type="cofactor">
    <cofactor evidence="19">
        <name>Zn(2+)</name>
        <dbReference type="ChEBI" id="CHEBI:29105"/>
    </cofactor>
    <text evidence="19">Binds 2 Zn(2+) ions per subunit.</text>
</comment>
<dbReference type="InterPro" id="IPR001381">
    <property type="entry name" value="DHquinase_I"/>
</dbReference>
<dbReference type="Gene3D" id="1.10.506.10">
    <property type="entry name" value="GTPase Activation - p120gap, domain 1"/>
    <property type="match status" value="2"/>
</dbReference>
<dbReference type="PROSITE" id="PS01028">
    <property type="entry name" value="DEHYDROQUINASE_I"/>
    <property type="match status" value="1"/>
</dbReference>
<feature type="binding site" evidence="19">
    <location>
        <position position="2766"/>
    </location>
    <ligand>
        <name>Zn(2+)</name>
        <dbReference type="ChEBI" id="CHEBI:29105"/>
        <note>catalytic</note>
    </ligand>
</feature>
<feature type="binding site" evidence="19">
    <location>
        <position position="2643"/>
    </location>
    <ligand>
        <name>NAD(+)</name>
        <dbReference type="ChEBI" id="CHEBI:57540"/>
    </ligand>
</feature>
<feature type="binding site" evidence="19">
    <location>
        <begin position="2582"/>
        <end position="2584"/>
    </location>
    <ligand>
        <name>NAD(+)</name>
        <dbReference type="ChEBI" id="CHEBI:57540"/>
    </ligand>
</feature>
<dbReference type="Gene3D" id="3.40.50.300">
    <property type="entry name" value="P-loop containing nucleotide triphosphate hydrolases"/>
    <property type="match status" value="1"/>
</dbReference>
<comment type="pathway">
    <text evidence="1 19">Metabolic intermediate biosynthesis; chorismate biosynthesis; chorismate from D-erythrose 4-phosphate and phosphoenolpyruvate: step 6/7.</text>
</comment>
<feature type="active site" description="Proton acceptor; for 3-dehydroquinate dehydratase activity" evidence="19">
    <location>
        <position position="3651"/>
    </location>
</feature>
<feature type="binding site" evidence="19">
    <location>
        <position position="2766"/>
    </location>
    <ligand>
        <name>7-phospho-2-dehydro-3-deoxy-D-arabino-heptonate</name>
        <dbReference type="ChEBI" id="CHEBI:58394"/>
    </ligand>
</feature>
<evidence type="ECO:0000256" key="8">
    <source>
        <dbReference type="ARBA" id="ARBA00022723"/>
    </source>
</evidence>
<dbReference type="InterPro" id="IPR001936">
    <property type="entry name" value="RasGAP_dom"/>
</dbReference>
<comment type="similarity">
    <text evidence="19">In the 3rd section; belongs to the shikimate kinase family.</text>
</comment>
<comment type="subunit">
    <text evidence="19">Homodimer.</text>
</comment>
<dbReference type="Gene3D" id="3.40.50.1970">
    <property type="match status" value="2"/>
</dbReference>
<dbReference type="PROSITE" id="PS00509">
    <property type="entry name" value="RAS_GTPASE_ACTIV_1"/>
    <property type="match status" value="1"/>
</dbReference>
<dbReference type="InterPro" id="IPR006264">
    <property type="entry name" value="EPSP_synthase"/>
</dbReference>
<dbReference type="SUPFAM" id="SSF56796">
    <property type="entry name" value="Dehydroquinate synthase-like"/>
    <property type="match status" value="1"/>
</dbReference>
<evidence type="ECO:0000256" key="2">
    <source>
        <dbReference type="ARBA" id="ARBA00004842"/>
    </source>
</evidence>
<evidence type="ECO:0000256" key="4">
    <source>
        <dbReference type="ARBA" id="ARBA00022468"/>
    </source>
</evidence>
<keyword evidence="10 19" id="KW-0418">Kinase</keyword>
<dbReference type="HAMAP" id="MF_03143">
    <property type="entry name" value="Pentafunct_AroM"/>
    <property type="match status" value="1"/>
</dbReference>
<comment type="subcellular location">
    <subcellularLocation>
        <location evidence="19">Cytoplasm</location>
    </subcellularLocation>
</comment>
<dbReference type="InterPro" id="IPR011993">
    <property type="entry name" value="PH-like_dom_sf"/>
</dbReference>
<dbReference type="InterPro" id="IPR000623">
    <property type="entry name" value="Shikimate_kinase/TSH1"/>
</dbReference>
<dbReference type="SUPFAM" id="SSF53223">
    <property type="entry name" value="Aminoacid dehydrogenase-like, N-terminal domain"/>
    <property type="match status" value="1"/>
</dbReference>
<dbReference type="SUPFAM" id="SSF55205">
    <property type="entry name" value="EPT/RTPC-like"/>
    <property type="match status" value="1"/>
</dbReference>
<dbReference type="Pfam" id="PF01202">
    <property type="entry name" value="SKI"/>
    <property type="match status" value="1"/>
</dbReference>
<dbReference type="Pfam" id="PF13716">
    <property type="entry name" value="CRAL_TRIO_2"/>
    <property type="match status" value="1"/>
</dbReference>
<comment type="caution">
    <text evidence="19">Lacks conserved residue(s) required for the propagation of feature annotation.</text>
</comment>
<feature type="region of interest" description="3-dehydroquinate synthase" evidence="19">
    <location>
        <begin position="1"/>
        <end position="2863"/>
    </location>
</feature>
<keyword evidence="11 19" id="KW-0862">Zinc</keyword>
<dbReference type="Gene3D" id="3.40.525.10">
    <property type="entry name" value="CRAL-TRIO lipid binding domain"/>
    <property type="match status" value="1"/>
</dbReference>
<evidence type="ECO:0000256" key="18">
    <source>
        <dbReference type="ARBA" id="ARBA00048567"/>
    </source>
</evidence>
<dbReference type="PROSITE" id="PS00104">
    <property type="entry name" value="EPSP_SYNTHASE_1"/>
    <property type="match status" value="1"/>
</dbReference>
<evidence type="ECO:0000256" key="10">
    <source>
        <dbReference type="ARBA" id="ARBA00022777"/>
    </source>
</evidence>
<dbReference type="InterPro" id="IPR027417">
    <property type="entry name" value="P-loop_NTPase"/>
</dbReference>
<comment type="catalytic activity">
    <reaction evidence="17">
        <text>3-phosphoshikimate + phosphoenolpyruvate = 5-O-(1-carboxyvinyl)-3-phosphoshikimate + phosphate</text>
        <dbReference type="Rhea" id="RHEA:21256"/>
        <dbReference type="ChEBI" id="CHEBI:43474"/>
        <dbReference type="ChEBI" id="CHEBI:57701"/>
        <dbReference type="ChEBI" id="CHEBI:58702"/>
        <dbReference type="ChEBI" id="CHEBI:145989"/>
        <dbReference type="EC" id="2.5.1.19"/>
    </reaction>
    <physiologicalReaction direction="left-to-right" evidence="17">
        <dbReference type="Rhea" id="RHEA:21257"/>
    </physiologicalReaction>
</comment>
<comment type="similarity">
    <text evidence="19">In the 4th section; belongs to the type-I 3-dehydroquinase family.</text>
</comment>
<dbReference type="PANTHER" id="PTHR21090">
    <property type="entry name" value="AROM/DEHYDROQUINATE SYNTHASE"/>
    <property type="match status" value="1"/>
</dbReference>
<dbReference type="InterPro" id="IPR036968">
    <property type="entry name" value="Enolpyruvate_Tfrase_sf"/>
</dbReference>
<comment type="similarity">
    <text evidence="19">In the C-terminal section; belongs to the shikimate dehydrogenase family.</text>
</comment>
<protein>
    <recommendedName>
        <fullName evidence="19">Pentafunctional AROM polypeptide</fullName>
    </recommendedName>
    <domain>
        <recommendedName>
            <fullName evidence="19">3-dehydroquinate synthase</fullName>
            <shortName evidence="19">DHQS</shortName>
            <ecNumber evidence="19">4.2.3.4</ecNumber>
        </recommendedName>
    </domain>
    <domain>
        <recommendedName>
            <fullName evidence="19">3-phosphoshikimate 1-carboxyvinyltransferase</fullName>
            <ecNumber evidence="19">2.5.1.19</ecNumber>
        </recommendedName>
        <alternativeName>
            <fullName evidence="19">5-enolpyruvylshikimate-3-phosphate synthase</fullName>
            <shortName evidence="19">EPSP synthase</shortName>
            <shortName evidence="19">EPSPS</shortName>
        </alternativeName>
    </domain>
    <domain>
        <recommendedName>
            <fullName evidence="19">Shikimate kinase</fullName>
            <shortName evidence="19">SK</shortName>
            <ecNumber evidence="19">2.7.1.71</ecNumber>
        </recommendedName>
    </domain>
    <domain>
        <recommendedName>
            <fullName evidence="19">3-dehydroquinate dehydratase</fullName>
            <shortName evidence="19">3-dehydroquinase</shortName>
            <ecNumber evidence="19">4.2.1.10</ecNumber>
        </recommendedName>
    </domain>
    <domain>
        <recommendedName>
            <fullName evidence="19">Shikimate dehydrogenase</fullName>
            <ecNumber evidence="19">1.1.1.25</ecNumber>
        </recommendedName>
    </domain>
</protein>
<dbReference type="PANTHER" id="PTHR21090:SF5">
    <property type="entry name" value="PENTAFUNCTIONAL AROM POLYPEPTIDE"/>
    <property type="match status" value="1"/>
</dbReference>
<dbReference type="InterPro" id="IPR008289">
    <property type="entry name" value="Pentafunct_AroM"/>
</dbReference>
<dbReference type="EC" id="2.5.1.19" evidence="19"/>
<feature type="active site" description="For EPSP synthase activity" evidence="19">
    <location>
        <position position="3299"/>
    </location>
</feature>
<dbReference type="SUPFAM" id="SSF51735">
    <property type="entry name" value="NAD(P)-binding Rossmann-fold domains"/>
    <property type="match status" value="1"/>
</dbReference>
<dbReference type="CDD" id="cd05392">
    <property type="entry name" value="RasGAP_Neurofibromin_like"/>
    <property type="match status" value="1"/>
</dbReference>
<sequence>MNGDSTLVGCLVDRLASRLPHRTGSSRQNQDDDVLRITRSALVNLSNTSVDIILDSLVSLLEDLAQPYNTVRTHPNHVLSSELFVLTLAADCCSARWVERRRENNVQHPPPLDETLVVRIFEVLNRLLEPIPDSYMLPAETLLDQASRQNINVPRPEQRLHESPDTLFDNDDLRGYLTQLDIHIKTVVEYVTASSWSHAFEYFRSVIYNIRTTIIVDPSSDPPSSLQEAERAALVVVRLLSFFWVDGPKLGMVIQEVCSSYLHFRKSYQNTVSVTLPLLIARWIDRYPLEFLRLHRLHKRLGGGADTLFDMSQTVADNGRRKAFLYPLQTTLLFLMPDVFEVASNLREAKSNNVIKKVSFLDTLRKSMRNGNEQAGYCIISLLRAARHFNAESDSALASYAMDVQDELRIAVFRQSSTTPPSFQFEQNMITAAFISLAHLNLDGCVDTLIGSCISPSAPDSYKIAIIQACCYFAREPDANRYCALFNKVLPFMQAQLQAASVTADDLSKELAVEATNMTCSILQFLDASPASLLDESSDQTLAVGLLKPFLLSVLSSNKAIRQAATSVAERLFSEHPEALRSFSKQDTTASHELRKELWTQSSKFLVSLCENIALQVQDAELTTLRDYLKARLALLRNIPELSDIPDDVGDVAAASSKIETTLLISLCSADIDTCQLVTSCVGLFLEECSCVNKFVESAKLSVSVLRNADIFREIASPAFRFTGLVAFQKRIRNLLRLMQFPTTGILNAWAMAFDRWIHLAKEVSTSPTEAVDDKLLSEWRNFSGFLASLGGICSADQAIILEEPALGNLRWIDRSSEQSDESLLTRYLSLSIKLLACVNVRVREAMREILSSEVSPILYQSLFKALDSELEVLFAGVLAPADNTQGSDIIFAEQAASLLKTLVERLESPLHLGAASSVHLGLMTLNFAKYVDGITDTANTLRVKIRVCQLCEAVTKRKEHLNLRDDVRIRNQLLEYTFGWIDRPRSPQLDHGGTISRQDDFARVQKDLDKACLRSLADLTFRLPLQPSDSQTDAGMSEMKSQMFHTYFNRFLSLLNHEAPEAARAEPSSGLIGRDDTISNSDLAITILSNLLSANIDVGLKHSLNIGYHDNVEIRTAFVKVLYNILVQGTEFSNLTDTAVNEKYEELLDLLTKDLSLSVSMSAICPSTEVDELTICLLTVFEQRGLTFELFEALIKAEIEQTENEAEILRRNCVVTKMLSVFAKWKGVSYLQTTLHKELDLELDPARVSTPEELHKNALQLQIVAKVFMDDICASAPSIPASFRKICGIIHDAVLPRFPNAKYTAVGAFVFLRFFCPAIVAPDVEGLVQTTPSKEMRRGLLLIAKIIQNLANNVLFGTKEPYMFPLNLFLVQNIHVVMGFLREISKKVPPESVESSASTNVVDFGSCVALHRFLYDHWDHLRQTLASRERREYVRSPGEHPRGRSPVLEPLRNLITNLGPPPLAISWNRPSISTNTPPVYSQFQNFMLRNAFRSTESFLTSRAVYDGGESKDGLSIVCVILRHIETENIDYDTMLYCYLKIASRLWHEPFGLFIDATCYNGRNEPRDDFFKTLDLLTPSELSLNLARIYVYNMNSAFKRCFRRLLRVTTKTEHSVFHPKNVEYHLIGSLQDLQTHFHLSQLHLPKETISVVTDTRYMFQPVTRLSKSKGKVEVVIKVGSQFVQVTTTMKQDVLSGLRLNSTVNDIFRLGEVDEAATTIQTEDDSAFGLRADGGKIIMCFTSPKKSDVLQTIRSAKSKYGKDGRTYKPFERLMRPQDVPGTLLNLALTNMLSSDRSLRLASYNLLGALCRAFKFGTAARLLCAADISVPIDPTRFVVEISQALANTEPQLTSDFLTEFFVGWESFPEEQKPLSLAYMAPWISGLRSHVLTSETDGDKGREKVATLFRKLIDLIVLDQSLTFPLEHFILPPISRDEVLLDIFIDELMKTALSYGIQEETLELISPVVIGIGTITLRGKILSRLRKALNRSSLRPTRHLQDNPVWTEICILLQFCLALSFDSGVQSQLFLPEIFHIVTMLANTGDQSVRLLVYKLLVNSIHAACTAFTLDDTKLIKLRANLDLLCEPRSDIFSSSTSLARDGASVSTAHDSGPTLTATENLAALLFEICSIAAPSTDMSNMWRSRWMSLVASTAFQTNPAVQPRAFAVMGYLAREEVDDDLLYQVLVALRNSVSQFGEDGNSEMLVSIITSLSKMMAKLPSASRYGLQLFWLAMSLVRLVPASLFNCTAQFLEAILTNIGTIGKVRGEKMVPLLLQSRNQLEDAALPLDDAYGIHFDQENFHFAVCACLVRGLADTVTRLTAIRVLSCFFDMSSWVDGVSRADMSPVTHASPYLALIQARSAGHEDLRDGLWMAGINLDKIENDVTNTTSRRHMNKIRDRDVLLISAIELVDFQYLEESVQAQSLQWLNELALSRPAVFKKLCGTIPSILEDVLLHGQNSVALEAAHTLLQTITSDAEYSSAMSSTKPLTEALNSMGFSGLWRSSYHGLMEDVKRECFDLTEKLIEASSAVAALIVTMTEAESPQTISILGEPNIIVDHALWPNLIAQDLFDNITSTTYVLITDTNLYDRYVPSFKTRFEESKPGESTRFNIHAGVRFVQVPTTLLAMVDSSIGGKTAIDTPMGKNLVGAFWQPRRIFIDLNFLDTLPVREFINGMAEVIKTAAIWNEAEFTVLEQSAAHILACVRSRGTNRLAPIQDILKRIVVGSAGVKAEVVSSDEREGGLRNLLNFGHSIGHAIEAILTPQLLHGEAVAIGMVKEAELARFLGILRPEAVARLSKCISAFGLPTSLQDKRVIKLTAGKRCPVETLLEKMAVDKKNDGRQKKIVLLSAIGKTHEPKASAVDDQCIRAVLSASTQVLPGVPENLNVIVTPPGSKSVSNRALILAALGSGSCRIRNLLHSDDTEYMLSAIAKLGDTSYSWLDGGQALVVEGNAGQLKASGEALYIGNAGTASRFLTTVAALCSSTDAAQSTVLTGNARMKLRPIGPLVDALRLNGVGVEYLEQEKSLPLRIDAAGGFQGGVIELAATVSSQYVSSILMAAPYAKNAVTLKLVGGKPISQPYIDMTIAMMQSFSIIVTKSTTEPDTYHIPQGVYKNPSEYVVESDASSATYPLSVAAITGTTCTIPNIGSKSLQGDAQFAVRVLGPMGCDVKQTDYTTTVTGPKSGILKPLSHIDMETMTDAFLTATALAAVASGKTQITGIANQRVKECNRIAAMKDQLAKFGIECKELDDGIEIFGKPRSELQIPSVGIHCYDDHRVAMSFSVLSLASPGPVLITERECVGKTWPGWWDTLFTSFKVKLEGVDQDESQGHESSPAADTQRSIFVVGMRGAGKTTAGKWLAKTLNWEFIDLDQELERRAGITIPEIIGGSRGWDGFREDELALLRDVMESRPHGHVFSCGGGVVETPAARDLLKSYSKSNGLVVLVHRDTDQVVDYLMRDTSRPAYNTKIREVYQRRKPWYEECSNFLYYSSHPETRGYNSADVPDDFQRFVSLICGKINPLKEVIKKQHSFFVSLTLPSLENTADILPRIAVGSDAVELRVDLLQDQTPDSVMKQISLLRHATSKPIIFTLRSESQGGKFPDDKDEERLALYHLAVRMGVEYIDLEVTLSDDILQTVRDSRGYSKLITSHHDPPGALSWRNASWVPFYNRALQYGDVIKLVGTAKSNEDNFDLARFKSRMLAAQKTPIIALNMGTIGKLSRILNGFLTPVSHPELPFKAAPGQLSAVEIRRGLSLMGEIEDKTFYLFGKPITESRSPALHNSLFEQTGLPHRYQLLETGKVDDVLNVLRSPNFGGASVTIPLKRDIMEHVDDLTAAAKTIGAINTIVPILGSNSKQQLVGDNTDWQGIVHTLRKGGVISPSGDVSGIDFPKEYDVRVLTSRSEIGRLEIRPTVGISTIPADKPIDSSVQGILSEIFKPAGERVQRRVLLDMAYKPRHTPVMQIAEAGNWTTIGGLEVLTSQGWYQFNIWTGISPMYEDARSAVFGVEQQI</sequence>
<feature type="binding site" evidence="19">
    <location>
        <begin position="2743"/>
        <end position="2747"/>
    </location>
    <ligand>
        <name>7-phospho-2-dehydro-3-deoxy-D-arabino-heptonate</name>
        <dbReference type="ChEBI" id="CHEBI:58394"/>
    </ligand>
</feature>
<dbReference type="InterPro" id="IPR008936">
    <property type="entry name" value="Rho_GTPase_activation_prot"/>
</dbReference>
<dbReference type="InterPro" id="IPR013708">
    <property type="entry name" value="Shikimate_DH-bd_N"/>
</dbReference>
<feature type="binding site" evidence="19">
    <location>
        <position position="2672"/>
    </location>
    <ligand>
        <name>NAD(+)</name>
        <dbReference type="ChEBI" id="CHEBI:57540"/>
    </ligand>
</feature>
<dbReference type="InterPro" id="IPR023193">
    <property type="entry name" value="EPSP_synthase_CS"/>
</dbReference>
<feature type="binding site" evidence="19">
    <location>
        <begin position="2661"/>
        <end position="2664"/>
    </location>
    <ligand>
        <name>NAD(+)</name>
        <dbReference type="ChEBI" id="CHEBI:57540"/>
    </ligand>
</feature>
<evidence type="ECO:0000256" key="9">
    <source>
        <dbReference type="ARBA" id="ARBA00022741"/>
    </source>
</evidence>
<dbReference type="PROSITE" id="PS00885">
    <property type="entry name" value="EPSP_SYNTHASE_2"/>
    <property type="match status" value="1"/>
</dbReference>
<keyword evidence="19" id="KW-0511">Multifunctional enzyme</keyword>
<dbReference type="InterPro" id="IPR054071">
    <property type="entry name" value="PH_NF1"/>
</dbReference>
<dbReference type="SMART" id="SM00323">
    <property type="entry name" value="RasGAP"/>
    <property type="match status" value="1"/>
</dbReference>
<keyword evidence="4" id="KW-0343">GTPase activation</keyword>
<comment type="pathway">
    <text evidence="19">Metabolic intermediate biosynthesis; chorismate biosynthesis; chorismate from D-erythrose 4-phosphate and phosphoenolpyruvate: step 3/7.</text>
</comment>
<evidence type="ECO:0000256" key="17">
    <source>
        <dbReference type="ARBA" id="ARBA00044633"/>
    </source>
</evidence>
<evidence type="ECO:0000256" key="16">
    <source>
        <dbReference type="ARBA" id="ARBA00023239"/>
    </source>
</evidence>
<dbReference type="Pfam" id="PF08501">
    <property type="entry name" value="Shikimate_dh_N"/>
    <property type="match status" value="1"/>
</dbReference>